<accession>K0KSF8</accession>
<feature type="transmembrane region" description="Helical" evidence="1">
    <location>
        <begin position="106"/>
        <end position="127"/>
    </location>
</feature>
<dbReference type="InParanoid" id="K0KSF8"/>
<evidence type="ECO:0000313" key="2">
    <source>
        <dbReference type="EMBL" id="CCH44967.1"/>
    </source>
</evidence>
<keyword evidence="1" id="KW-0812">Transmembrane</keyword>
<name>K0KSF8_WICCF</name>
<sequence length="142" mass="16452">MSNNQDNINQSNGVSAVDRFLDMIIEGIESFTEVIAWYSYYSLIGIAIIGYIVSGILIMIRKSVNFGHYNDDDSFGKIFEIWSFCTSFIMLVYLLMVVILKGDLYYTVRIHAGLLIIVHLAIGYLVFRHCLYYKTYFMFSYV</sequence>
<proteinExistence type="predicted"/>
<dbReference type="Proteomes" id="UP000009328">
    <property type="component" value="Unassembled WGS sequence"/>
</dbReference>
<keyword evidence="3" id="KW-1185">Reference proteome</keyword>
<evidence type="ECO:0000256" key="1">
    <source>
        <dbReference type="SAM" id="Phobius"/>
    </source>
</evidence>
<evidence type="ECO:0000313" key="3">
    <source>
        <dbReference type="Proteomes" id="UP000009328"/>
    </source>
</evidence>
<comment type="caution">
    <text evidence="2">The sequence shown here is derived from an EMBL/GenBank/DDBJ whole genome shotgun (WGS) entry which is preliminary data.</text>
</comment>
<organism evidence="2 3">
    <name type="scientific">Wickerhamomyces ciferrii (strain ATCC 14091 / BCRC 22168 / CBS 111 / JCM 3599 / NBRC 0793 / NRRL Y-1031 F-60-10)</name>
    <name type="common">Yeast</name>
    <name type="synonym">Pichia ciferrii</name>
    <dbReference type="NCBI Taxonomy" id="1206466"/>
    <lineage>
        <taxon>Eukaryota</taxon>
        <taxon>Fungi</taxon>
        <taxon>Dikarya</taxon>
        <taxon>Ascomycota</taxon>
        <taxon>Saccharomycotina</taxon>
        <taxon>Saccharomycetes</taxon>
        <taxon>Phaffomycetales</taxon>
        <taxon>Wickerhamomycetaceae</taxon>
        <taxon>Wickerhamomyces</taxon>
    </lineage>
</organism>
<feature type="transmembrane region" description="Helical" evidence="1">
    <location>
        <begin position="40"/>
        <end position="60"/>
    </location>
</feature>
<dbReference type="HOGENOM" id="CLU_1817301_0_0_1"/>
<feature type="transmembrane region" description="Helical" evidence="1">
    <location>
        <begin position="81"/>
        <end position="100"/>
    </location>
</feature>
<dbReference type="AlphaFoldDB" id="K0KSF8"/>
<keyword evidence="1" id="KW-0472">Membrane</keyword>
<reference evidence="2 3" key="1">
    <citation type="journal article" date="2012" name="Eukaryot. Cell">
        <title>Draft genome sequence of Wickerhamomyces ciferrii NRRL Y-1031 F-60-10.</title>
        <authorList>
            <person name="Schneider J."/>
            <person name="Andrea H."/>
            <person name="Blom J."/>
            <person name="Jaenicke S."/>
            <person name="Ruckert C."/>
            <person name="Schorsch C."/>
            <person name="Szczepanowski R."/>
            <person name="Farwick M."/>
            <person name="Goesmann A."/>
            <person name="Puhler A."/>
            <person name="Schaffer S."/>
            <person name="Tauch A."/>
            <person name="Kohler T."/>
            <person name="Brinkrolf K."/>
        </authorList>
    </citation>
    <scope>NUCLEOTIDE SEQUENCE [LARGE SCALE GENOMIC DNA]</scope>
    <source>
        <strain evidence="3">ATCC 14091 / BCRC 22168 / CBS 111 / JCM 3599 / NBRC 0793 / NRRL Y-1031 F-60-10</strain>
    </source>
</reference>
<gene>
    <name evidence="2" type="ORF">BN7_4545</name>
</gene>
<dbReference type="EMBL" id="CAIF01000177">
    <property type="protein sequence ID" value="CCH44967.1"/>
    <property type="molecule type" value="Genomic_DNA"/>
</dbReference>
<keyword evidence="1" id="KW-1133">Transmembrane helix</keyword>
<protein>
    <submittedName>
        <fullName evidence="2">Membrane protein</fullName>
    </submittedName>
</protein>